<reference evidence="2 3" key="1">
    <citation type="journal article" date="2018" name="IMA Fungus">
        <title>IMA Genome-F 9: Draft genome sequence of Annulohypoxylon stygium, Aspergillus mulundensis, Berkeleyomyces basicola (syn. Thielaviopsis basicola), Ceratocystis smalleyi, two Cercospora beticola strains, Coleophoma cylindrospora, Fusarium fracticaudum, Phialophora cf. hyalina, and Morchella septimelata.</title>
        <authorList>
            <person name="Wingfield B.D."/>
            <person name="Bills G.F."/>
            <person name="Dong Y."/>
            <person name="Huang W."/>
            <person name="Nel W.J."/>
            <person name="Swalarsk-Parry B.S."/>
            <person name="Vaghefi N."/>
            <person name="Wilken P.M."/>
            <person name="An Z."/>
            <person name="de Beer Z.W."/>
            <person name="De Vos L."/>
            <person name="Chen L."/>
            <person name="Duong T.A."/>
            <person name="Gao Y."/>
            <person name="Hammerbacher A."/>
            <person name="Kikkert J.R."/>
            <person name="Li Y."/>
            <person name="Li H."/>
            <person name="Li K."/>
            <person name="Li Q."/>
            <person name="Liu X."/>
            <person name="Ma X."/>
            <person name="Naidoo K."/>
            <person name="Pethybridge S.J."/>
            <person name="Sun J."/>
            <person name="Steenkamp E.T."/>
            <person name="van der Nest M.A."/>
            <person name="van Wyk S."/>
            <person name="Wingfield M.J."/>
            <person name="Xiong C."/>
            <person name="Yue Q."/>
            <person name="Zhang X."/>
        </authorList>
    </citation>
    <scope>NUCLEOTIDE SEQUENCE [LARGE SCALE GENOMIC DNA]</scope>
    <source>
        <strain evidence="2 3">DSM 5745</strain>
    </source>
</reference>
<gene>
    <name evidence="2" type="ORF">DSM5745_04479</name>
</gene>
<dbReference type="RefSeq" id="XP_026605491.1">
    <property type="nucleotide sequence ID" value="XM_026746495.1"/>
</dbReference>
<comment type="caution">
    <text evidence="2">The sequence shown here is derived from an EMBL/GenBank/DDBJ whole genome shotgun (WGS) entry which is preliminary data.</text>
</comment>
<dbReference type="AlphaFoldDB" id="A0A3D8SCX0"/>
<evidence type="ECO:0000313" key="2">
    <source>
        <dbReference type="EMBL" id="RDW84153.1"/>
    </source>
</evidence>
<name>A0A3D8SCX0_9EURO</name>
<dbReference type="Pfam" id="PF00646">
    <property type="entry name" value="F-box"/>
    <property type="match status" value="1"/>
</dbReference>
<dbReference type="PROSITE" id="PS50181">
    <property type="entry name" value="FBOX"/>
    <property type="match status" value="1"/>
</dbReference>
<dbReference type="EMBL" id="PVWQ01000004">
    <property type="protein sequence ID" value="RDW84153.1"/>
    <property type="molecule type" value="Genomic_DNA"/>
</dbReference>
<dbReference type="SUPFAM" id="SSF81383">
    <property type="entry name" value="F-box domain"/>
    <property type="match status" value="1"/>
</dbReference>
<feature type="domain" description="F-box" evidence="1">
    <location>
        <begin position="34"/>
        <end position="85"/>
    </location>
</feature>
<sequence>MKRRNKIKKVISRAARLLRQSAGYKHPSPDKEPQSPLLNLPFDVLHLILPHLPLESQACLALTCKPLHRALGFVLENKQFAWPRYLATEFPPGPYERERFGAARYPELPNPRNELLHLLEDRRWMYGCCDSLKLHPKQLVEPGSLQSTNSQRCISTEGVVDLCACLALTFSDKIKLIQWLKTGQAGPSLHRNVRGAFVFRERDKKRSLVHHCSVSSQPDAFVSLLTTATLDADDCLIVTTIYHVYWEQPRRILRSYSAFNNAFPYRLRPEYRPPHNAEPVFLCPHIHAVAWLYSSWMWTKDQCTNCDTRYQEIGRITSSNRLYLGMLGKRNRQSHIVTLNDHQKIGMLDINITI</sequence>
<evidence type="ECO:0000313" key="3">
    <source>
        <dbReference type="Proteomes" id="UP000256690"/>
    </source>
</evidence>
<dbReference type="Proteomes" id="UP000256690">
    <property type="component" value="Unassembled WGS sequence"/>
</dbReference>
<organism evidence="2 3">
    <name type="scientific">Aspergillus mulundensis</name>
    <dbReference type="NCBI Taxonomy" id="1810919"/>
    <lineage>
        <taxon>Eukaryota</taxon>
        <taxon>Fungi</taxon>
        <taxon>Dikarya</taxon>
        <taxon>Ascomycota</taxon>
        <taxon>Pezizomycotina</taxon>
        <taxon>Eurotiomycetes</taxon>
        <taxon>Eurotiomycetidae</taxon>
        <taxon>Eurotiales</taxon>
        <taxon>Aspergillaceae</taxon>
        <taxon>Aspergillus</taxon>
        <taxon>Aspergillus subgen. Nidulantes</taxon>
    </lineage>
</organism>
<protein>
    <recommendedName>
        <fullName evidence="1">F-box domain-containing protein</fullName>
    </recommendedName>
</protein>
<dbReference type="OrthoDB" id="4454461at2759"/>
<proteinExistence type="predicted"/>
<accession>A0A3D8SCX0</accession>
<dbReference type="InterPro" id="IPR001810">
    <property type="entry name" value="F-box_dom"/>
</dbReference>
<dbReference type="GeneID" id="38114849"/>
<evidence type="ECO:0000259" key="1">
    <source>
        <dbReference type="PROSITE" id="PS50181"/>
    </source>
</evidence>
<dbReference type="InterPro" id="IPR036047">
    <property type="entry name" value="F-box-like_dom_sf"/>
</dbReference>
<keyword evidence="3" id="KW-1185">Reference proteome</keyword>